<organism evidence="1 2">
    <name type="scientific">Rhodopseudomonas faecalis</name>
    <dbReference type="NCBI Taxonomy" id="99655"/>
    <lineage>
        <taxon>Bacteria</taxon>
        <taxon>Pseudomonadati</taxon>
        <taxon>Pseudomonadota</taxon>
        <taxon>Alphaproteobacteria</taxon>
        <taxon>Hyphomicrobiales</taxon>
        <taxon>Nitrobacteraceae</taxon>
        <taxon>Rhodopseudomonas</taxon>
    </lineage>
</organism>
<dbReference type="AlphaFoldDB" id="A0A318TBJ0"/>
<sequence>MKYRRPSAGQKAKLSVVPGLGHNSFWDSVRKPAGGRMYAIAFDLDIETLKAHYHNDSYNNAYEDIRKVFEAHGFARQQGSVYFGNDHVTPVNCVLAVQDLQKQHAWFGKAVRDIRMLRIEEHNDLLPAIAEQEPELDAAKATKTG</sequence>
<dbReference type="RefSeq" id="WP_245407773.1">
    <property type="nucleotide sequence ID" value="NZ_QJTI01000027.1"/>
</dbReference>
<keyword evidence="2" id="KW-1185">Reference proteome</keyword>
<accession>A0A318TBJ0</accession>
<dbReference type="Gene3D" id="3.30.70.240">
    <property type="match status" value="1"/>
</dbReference>
<evidence type="ECO:0000313" key="2">
    <source>
        <dbReference type="Proteomes" id="UP000248148"/>
    </source>
</evidence>
<dbReference type="EMBL" id="QJTI01000027">
    <property type="protein sequence ID" value="PYF00194.1"/>
    <property type="molecule type" value="Genomic_DNA"/>
</dbReference>
<evidence type="ECO:0000313" key="1">
    <source>
        <dbReference type="EMBL" id="PYF00194.1"/>
    </source>
</evidence>
<dbReference type="Proteomes" id="UP000248148">
    <property type="component" value="Unassembled WGS sequence"/>
</dbReference>
<comment type="caution">
    <text evidence="1">The sequence shown here is derived from an EMBL/GenBank/DDBJ whole genome shotgun (WGS) entry which is preliminary data.</text>
</comment>
<gene>
    <name evidence="1" type="ORF">BJ122_12753</name>
</gene>
<reference evidence="1 2" key="1">
    <citation type="submission" date="2018-06" db="EMBL/GenBank/DDBJ databases">
        <title>Genomic Encyclopedia of Archaeal and Bacterial Type Strains, Phase II (KMG-II): from individual species to whole genera.</title>
        <authorList>
            <person name="Goeker M."/>
        </authorList>
    </citation>
    <scope>NUCLEOTIDE SEQUENCE [LARGE SCALE GENOMIC DNA]</scope>
    <source>
        <strain evidence="1 2">JCM 11668</strain>
    </source>
</reference>
<protein>
    <submittedName>
        <fullName evidence="1">Virulence-associated protein VapD</fullName>
    </submittedName>
</protein>
<name>A0A318TBJ0_9BRAD</name>
<proteinExistence type="predicted"/>